<keyword evidence="1" id="KW-1015">Disulfide bond</keyword>
<keyword evidence="5" id="KW-1185">Reference proteome</keyword>
<dbReference type="EMBL" id="JAXCGZ010005983">
    <property type="protein sequence ID" value="KAK7080332.1"/>
    <property type="molecule type" value="Genomic_DNA"/>
</dbReference>
<dbReference type="InterPro" id="IPR036179">
    <property type="entry name" value="Ig-like_dom_sf"/>
</dbReference>
<name>A0AAN8WA44_HALRR</name>
<evidence type="ECO:0000313" key="4">
    <source>
        <dbReference type="EMBL" id="KAK7080332.1"/>
    </source>
</evidence>
<protein>
    <recommendedName>
        <fullName evidence="2">Ig-like domain-containing protein</fullName>
    </recommendedName>
</protein>
<evidence type="ECO:0000259" key="2">
    <source>
        <dbReference type="PROSITE" id="PS50835"/>
    </source>
</evidence>
<proteinExistence type="predicted"/>
<feature type="domain" description="Ig-like" evidence="2">
    <location>
        <begin position="169"/>
        <end position="259"/>
    </location>
</feature>
<dbReference type="AlphaFoldDB" id="A0AAN8WA44"/>
<evidence type="ECO:0000313" key="3">
    <source>
        <dbReference type="EMBL" id="KAK7017947.1"/>
    </source>
</evidence>
<dbReference type="InterPro" id="IPR013162">
    <property type="entry name" value="CD80_C2-set"/>
</dbReference>
<dbReference type="Pfam" id="PF13927">
    <property type="entry name" value="Ig_3"/>
    <property type="match status" value="1"/>
</dbReference>
<dbReference type="PANTHER" id="PTHR23278:SF32">
    <property type="entry name" value="NEUROMUSCULIN, ISOFORM E"/>
    <property type="match status" value="1"/>
</dbReference>
<dbReference type="Gene3D" id="2.60.40.10">
    <property type="entry name" value="Immunoglobulins"/>
    <property type="match status" value="3"/>
</dbReference>
<organism evidence="3 5">
    <name type="scientific">Halocaridina rubra</name>
    <name type="common">Hawaiian red shrimp</name>
    <dbReference type="NCBI Taxonomy" id="373956"/>
    <lineage>
        <taxon>Eukaryota</taxon>
        <taxon>Metazoa</taxon>
        <taxon>Ecdysozoa</taxon>
        <taxon>Arthropoda</taxon>
        <taxon>Crustacea</taxon>
        <taxon>Multicrustacea</taxon>
        <taxon>Malacostraca</taxon>
        <taxon>Eumalacostraca</taxon>
        <taxon>Eucarida</taxon>
        <taxon>Decapoda</taxon>
        <taxon>Pleocyemata</taxon>
        <taxon>Caridea</taxon>
        <taxon>Atyoidea</taxon>
        <taxon>Atyidae</taxon>
        <taxon>Halocaridina</taxon>
    </lineage>
</organism>
<gene>
    <name evidence="3" type="ORF">SK128_001500</name>
    <name evidence="4" type="ORF">SK128_019381</name>
</gene>
<dbReference type="InterPro" id="IPR013783">
    <property type="entry name" value="Ig-like_fold"/>
</dbReference>
<evidence type="ECO:0000256" key="1">
    <source>
        <dbReference type="ARBA" id="ARBA00023157"/>
    </source>
</evidence>
<dbReference type="Proteomes" id="UP001381693">
    <property type="component" value="Unassembled WGS sequence"/>
</dbReference>
<reference evidence="3 5" key="1">
    <citation type="submission" date="2023-11" db="EMBL/GenBank/DDBJ databases">
        <title>Halocaridina rubra genome assembly.</title>
        <authorList>
            <person name="Smith C."/>
        </authorList>
    </citation>
    <scope>NUCLEOTIDE SEQUENCE [LARGE SCALE GENOMIC DNA]</scope>
    <source>
        <strain evidence="3">EP-1</strain>
        <tissue evidence="3">Whole</tissue>
    </source>
</reference>
<dbReference type="SUPFAM" id="SSF48726">
    <property type="entry name" value="Immunoglobulin"/>
    <property type="match status" value="3"/>
</dbReference>
<dbReference type="PROSITE" id="PS50835">
    <property type="entry name" value="IG_LIKE"/>
    <property type="match status" value="2"/>
</dbReference>
<feature type="domain" description="Ig-like" evidence="2">
    <location>
        <begin position="65"/>
        <end position="163"/>
    </location>
</feature>
<dbReference type="EMBL" id="JAXCGZ010023060">
    <property type="protein sequence ID" value="KAK7017947.1"/>
    <property type="molecule type" value="Genomic_DNA"/>
</dbReference>
<comment type="caution">
    <text evidence="3">The sequence shown here is derived from an EMBL/GenBank/DDBJ whole genome shotgun (WGS) entry which is preliminary data.</text>
</comment>
<dbReference type="PANTHER" id="PTHR23278">
    <property type="entry name" value="SIDESTEP PROTEIN"/>
    <property type="match status" value="1"/>
</dbReference>
<dbReference type="InterPro" id="IPR007110">
    <property type="entry name" value="Ig-like_dom"/>
</dbReference>
<accession>A0AAN8WA44</accession>
<sequence length="279" mass="31036">MRNDPPTHWNNPAHTGPKVAFDTFKHSLLLRRVTARDNGIYRCRMDFRTNPTLEYIANLTVVIPPRRLAIYTGRNVEAQSIVGPYKEGDDLQLTCLASGGTPPPKVIWWDGVSSLDEDSEVTSLEQVANTLVIKNLQRSHLYRIITCQASNSNLTDPLFSTISIDMKFPPLWVKLLTNREALSAGRSYTVTCQAAGARPPARITWALGSTILTSHSEETSHEGNVTTSELHWSPTVADAGKVLQCRAESPSITRAPPLVDDWLLDIYCEFSQVTRSYGQ</sequence>
<dbReference type="Pfam" id="PF08205">
    <property type="entry name" value="C2-set_2"/>
    <property type="match status" value="1"/>
</dbReference>
<evidence type="ECO:0000313" key="5">
    <source>
        <dbReference type="Proteomes" id="UP001381693"/>
    </source>
</evidence>